<dbReference type="Proteomes" id="UP001162156">
    <property type="component" value="Unassembled WGS sequence"/>
</dbReference>
<organism evidence="4 5">
    <name type="scientific">Rhamnusium bicolor</name>
    <dbReference type="NCBI Taxonomy" id="1586634"/>
    <lineage>
        <taxon>Eukaryota</taxon>
        <taxon>Metazoa</taxon>
        <taxon>Ecdysozoa</taxon>
        <taxon>Arthropoda</taxon>
        <taxon>Hexapoda</taxon>
        <taxon>Insecta</taxon>
        <taxon>Pterygota</taxon>
        <taxon>Neoptera</taxon>
        <taxon>Endopterygota</taxon>
        <taxon>Coleoptera</taxon>
        <taxon>Polyphaga</taxon>
        <taxon>Cucujiformia</taxon>
        <taxon>Chrysomeloidea</taxon>
        <taxon>Cerambycidae</taxon>
        <taxon>Lepturinae</taxon>
        <taxon>Rhagiini</taxon>
        <taxon>Rhamnusium</taxon>
    </lineage>
</organism>
<evidence type="ECO:0000313" key="4">
    <source>
        <dbReference type="EMBL" id="KAJ8930189.1"/>
    </source>
</evidence>
<dbReference type="PANTHER" id="PTHR12203">
    <property type="entry name" value="KDEL LYS-ASP-GLU-LEU CONTAINING - RELATED"/>
    <property type="match status" value="1"/>
</dbReference>
<reference evidence="4" key="1">
    <citation type="journal article" date="2023" name="Insect Mol. Biol.">
        <title>Genome sequencing provides insights into the evolution of gene families encoding plant cell wall-degrading enzymes in longhorned beetles.</title>
        <authorList>
            <person name="Shin N.R."/>
            <person name="Okamura Y."/>
            <person name="Kirsch R."/>
            <person name="Pauchet Y."/>
        </authorList>
    </citation>
    <scope>NUCLEOTIDE SEQUENCE</scope>
    <source>
        <strain evidence="4">RBIC_L_NR</strain>
    </source>
</reference>
<comment type="subcellular location">
    <subcellularLocation>
        <location evidence="1">Endoplasmic reticulum lumen</location>
    </subcellularLocation>
</comment>
<dbReference type="SMART" id="SM00672">
    <property type="entry name" value="CAP10"/>
    <property type="match status" value="1"/>
</dbReference>
<gene>
    <name evidence="4" type="ORF">NQ314_017029</name>
</gene>
<dbReference type="PANTHER" id="PTHR12203:SF122">
    <property type="entry name" value="GLYCOSYL TRANSFERASE CAP10 DOMAIN-CONTAINING PROTEIN"/>
    <property type="match status" value="1"/>
</dbReference>
<evidence type="ECO:0000256" key="1">
    <source>
        <dbReference type="ARBA" id="ARBA00004319"/>
    </source>
</evidence>
<evidence type="ECO:0000256" key="2">
    <source>
        <dbReference type="ARBA" id="ARBA00045690"/>
    </source>
</evidence>
<dbReference type="EMBL" id="JANEYF010004746">
    <property type="protein sequence ID" value="KAJ8930189.1"/>
    <property type="molecule type" value="Genomic_DNA"/>
</dbReference>
<comment type="caution">
    <text evidence="4">The sequence shown here is derived from an EMBL/GenBank/DDBJ whole genome shotgun (WGS) entry which is preliminary data.</text>
</comment>
<feature type="domain" description="Glycosyl transferase CAP10" evidence="3">
    <location>
        <begin position="15"/>
        <end position="255"/>
    </location>
</feature>
<dbReference type="GO" id="GO:0046527">
    <property type="term" value="F:glucosyltransferase activity"/>
    <property type="evidence" value="ECO:0007669"/>
    <property type="project" value="TreeGrafter"/>
</dbReference>
<evidence type="ECO:0000259" key="3">
    <source>
        <dbReference type="SMART" id="SM00672"/>
    </source>
</evidence>
<proteinExistence type="predicted"/>
<sequence>MFMDNILLSLARKAILPDIEFFANLGDWPLSTYDLPEKYPILSWCGSSESYDIILPTYDITESTLENMGRVMLDILSVQGNVEGPWENRISKLFWRGRDSNRYRLNLIKMSRDNPDLFNTSLTNFFFYRDEEHIYGPKSDYVSFFRFFDYKFQLAIDGTVAPYRMPYLLAGGSLIFKPDSKFFEHFYKDLIPNFHYIPVKKDLSDLVDKINWAIDNDEKAKEIAQNGRSFANENLLPRNIFCYHMHLFNELNKIIMSPVNILEDMEHIEQPKLQKCDCAVNVKDEL</sequence>
<name>A0AAV8WTV7_9CUCU</name>
<dbReference type="AlphaFoldDB" id="A0AAV8WTV7"/>
<dbReference type="GO" id="GO:0005788">
    <property type="term" value="C:endoplasmic reticulum lumen"/>
    <property type="evidence" value="ECO:0007669"/>
    <property type="project" value="UniProtKB-SubCell"/>
</dbReference>
<keyword evidence="5" id="KW-1185">Reference proteome</keyword>
<dbReference type="Pfam" id="PF05686">
    <property type="entry name" value="Glyco_transf_90"/>
    <property type="match status" value="1"/>
</dbReference>
<protein>
    <recommendedName>
        <fullName evidence="3">Glycosyl transferase CAP10 domain-containing protein</fullName>
    </recommendedName>
</protein>
<accession>A0AAV8WTV7</accession>
<comment type="function">
    <text evidence="2">Protein O-glucosyltransferase. Catalyzes the reaction that attaches glucose through an O-glycosidic linkage to a conserved serine residue found in the consensus sequence C-X-S-X-[PA]-C in epidermal growth factor-like repeats. Regulates Notch signaling by glucosylating Notch in the ER, glucosylation is required for the correct folding and cleavage of Notch.</text>
</comment>
<evidence type="ECO:0000313" key="5">
    <source>
        <dbReference type="Proteomes" id="UP001162156"/>
    </source>
</evidence>
<dbReference type="InterPro" id="IPR051091">
    <property type="entry name" value="O-Glucosyltr/Glycosyltrsf_90"/>
</dbReference>
<dbReference type="InterPro" id="IPR006598">
    <property type="entry name" value="CAP10"/>
</dbReference>